<feature type="compositionally biased region" description="Polar residues" evidence="1">
    <location>
        <begin position="123"/>
        <end position="134"/>
    </location>
</feature>
<accession>A0ABR3GIY0</accession>
<feature type="compositionally biased region" description="Basic residues" evidence="1">
    <location>
        <begin position="352"/>
        <end position="366"/>
    </location>
</feature>
<evidence type="ECO:0000313" key="3">
    <source>
        <dbReference type="EMBL" id="KAL0635808.1"/>
    </source>
</evidence>
<organism evidence="3 4">
    <name type="scientific">Discina gigas</name>
    <dbReference type="NCBI Taxonomy" id="1032678"/>
    <lineage>
        <taxon>Eukaryota</taxon>
        <taxon>Fungi</taxon>
        <taxon>Dikarya</taxon>
        <taxon>Ascomycota</taxon>
        <taxon>Pezizomycotina</taxon>
        <taxon>Pezizomycetes</taxon>
        <taxon>Pezizales</taxon>
        <taxon>Discinaceae</taxon>
        <taxon>Discina</taxon>
    </lineage>
</organism>
<dbReference type="EMBL" id="JBBBZM010000062">
    <property type="protein sequence ID" value="KAL0635808.1"/>
    <property type="molecule type" value="Genomic_DNA"/>
</dbReference>
<name>A0ABR3GIY0_9PEZI</name>
<feature type="compositionally biased region" description="Polar residues" evidence="1">
    <location>
        <begin position="335"/>
        <end position="349"/>
    </location>
</feature>
<dbReference type="Gene3D" id="3.90.1720.60">
    <property type="match status" value="1"/>
</dbReference>
<feature type="domain" description="BBC1/AIM3 cysteine proteinase-fold" evidence="2">
    <location>
        <begin position="514"/>
        <end position="692"/>
    </location>
</feature>
<comment type="caution">
    <text evidence="3">The sequence shown here is derived from an EMBL/GenBank/DDBJ whole genome shotgun (WGS) entry which is preliminary data.</text>
</comment>
<reference evidence="3 4" key="1">
    <citation type="submission" date="2024-02" db="EMBL/GenBank/DDBJ databases">
        <title>Discinaceae phylogenomics.</title>
        <authorList>
            <person name="Dirks A.C."/>
            <person name="James T.Y."/>
        </authorList>
    </citation>
    <scope>NUCLEOTIDE SEQUENCE [LARGE SCALE GENOMIC DNA]</scope>
    <source>
        <strain evidence="3 4">ACD0624</strain>
    </source>
</reference>
<feature type="compositionally biased region" description="Pro residues" evidence="1">
    <location>
        <begin position="154"/>
        <end position="163"/>
    </location>
</feature>
<keyword evidence="4" id="KW-1185">Reference proteome</keyword>
<feature type="region of interest" description="Disordered" evidence="1">
    <location>
        <begin position="1"/>
        <end position="171"/>
    </location>
</feature>
<feature type="compositionally biased region" description="Low complexity" evidence="1">
    <location>
        <begin position="374"/>
        <end position="386"/>
    </location>
</feature>
<sequence length="695" mass="74790">MDRFKSISKSGWHPGSSPSPSYNGASESRSSSSGGGGGVTSRLTKNFKSLDHVAGWMGKGNDSPVDPRPVSALRDPASFGPPPKRIQNARISNDGQTPGTSSEIGGVKEEEEEIRRPVPSRPYTANTTGLNTETLPLPPRRDTLGDEGGASARRPPPIPPRLPPRGESTLPAPREVVDMETGGVNVAAIGRLSKAGISIPGFNMRPTTSPVNLNEPKLSAGIGYQNNHPENTPKEGTTFAEKKAAMTTASSFYKNPASVSFSDASAALKTGRNFQQRHGDQVASGYKKAQDMGLDKKIQGYGDLYASRNGAGGATALINSLPPALPTKKLPSPNSPAQLPNVSAIISGSSGHGKKKPPPPLPKKKPILPPPRTHPIITSSPSHHGSTPPPIIPRGTRPPPSNPSAVLQNNGLPSQIFPEYPPNLDLCLSEAWFSKTPPKLPPSIECIEEKIHSFTNSWERLPSGRTKHTLVLSIRWTLNLSTTKIKITWDASAPSATAKAEQKHFPSPSYPPQTKEWGERIVNWAEAKMGQQVGNGECWTLAADCFSSLQAEDEAIGTEKIMTVQGTSFGLCIFSHYPSMHHQPTILSGFTLKPGDILQFRSARWIRRDSSGRVVFEMRAGAPEDATGCKDHTAIVETVQYDQVGIKLGVFQQNSNGLRSVTRGEYILGTGEMVEGGVRVFRAVTYKWAEFEADW</sequence>
<feature type="compositionally biased region" description="Low complexity" evidence="1">
    <location>
        <begin position="8"/>
        <end position="32"/>
    </location>
</feature>
<dbReference type="InterPro" id="IPR057402">
    <property type="entry name" value="AIM3_BBC1_C"/>
</dbReference>
<evidence type="ECO:0000259" key="2">
    <source>
        <dbReference type="Pfam" id="PF25459"/>
    </source>
</evidence>
<protein>
    <recommendedName>
        <fullName evidence="2">BBC1/AIM3 cysteine proteinase-fold domain-containing protein</fullName>
    </recommendedName>
</protein>
<dbReference type="Proteomes" id="UP001447188">
    <property type="component" value="Unassembled WGS sequence"/>
</dbReference>
<evidence type="ECO:0000313" key="4">
    <source>
        <dbReference type="Proteomes" id="UP001447188"/>
    </source>
</evidence>
<gene>
    <name evidence="3" type="ORF">Q9L58_005242</name>
</gene>
<evidence type="ECO:0000256" key="1">
    <source>
        <dbReference type="SAM" id="MobiDB-lite"/>
    </source>
</evidence>
<feature type="compositionally biased region" description="Pro residues" evidence="1">
    <location>
        <begin position="387"/>
        <end position="402"/>
    </location>
</feature>
<proteinExistence type="predicted"/>
<feature type="compositionally biased region" description="Polar residues" evidence="1">
    <location>
        <begin position="89"/>
        <end position="100"/>
    </location>
</feature>
<dbReference type="Pfam" id="PF25459">
    <property type="entry name" value="AIM3_BBC1_C"/>
    <property type="match status" value="1"/>
</dbReference>
<feature type="region of interest" description="Disordered" evidence="1">
    <location>
        <begin position="327"/>
        <end position="406"/>
    </location>
</feature>